<feature type="chain" id="PRO_5004372642" evidence="1">
    <location>
        <begin position="19"/>
        <end position="96"/>
    </location>
</feature>
<sequence>MMYPALIVLALVINSVAAASVKSNCGLYRNCVFGYHCCDPIEGICCPRTLSCCNKSGVVGSCCKTSPASTNSLTLPLKMRLESQVGLNLDPPRVHH</sequence>
<evidence type="ECO:0000256" key="1">
    <source>
        <dbReference type="SAM" id="SignalP"/>
    </source>
</evidence>
<protein>
    <submittedName>
        <fullName evidence="2">Cysteine rich secreted protein</fullName>
    </submittedName>
</protein>
<dbReference type="EMBL" id="AK417006">
    <property type="protein sequence ID" value="BAN20221.1"/>
    <property type="molecule type" value="mRNA"/>
</dbReference>
<name>R4WN08_RIPPE</name>
<keyword evidence="1" id="KW-0732">Signal</keyword>
<proteinExistence type="evidence at transcript level"/>
<accession>R4WN08</accession>
<organism evidence="2">
    <name type="scientific">Riptortus pedestris</name>
    <name type="common">Bean bug</name>
    <dbReference type="NCBI Taxonomy" id="329032"/>
    <lineage>
        <taxon>Eukaryota</taxon>
        <taxon>Metazoa</taxon>
        <taxon>Ecdysozoa</taxon>
        <taxon>Arthropoda</taxon>
        <taxon>Hexapoda</taxon>
        <taxon>Insecta</taxon>
        <taxon>Pterygota</taxon>
        <taxon>Neoptera</taxon>
        <taxon>Paraneoptera</taxon>
        <taxon>Hemiptera</taxon>
        <taxon>Heteroptera</taxon>
        <taxon>Panheteroptera</taxon>
        <taxon>Pentatomomorpha</taxon>
        <taxon>Coreoidea</taxon>
        <taxon>Alydidae</taxon>
        <taxon>Riptortus</taxon>
    </lineage>
</organism>
<dbReference type="AlphaFoldDB" id="R4WN08"/>
<feature type="signal peptide" evidence="1">
    <location>
        <begin position="1"/>
        <end position="18"/>
    </location>
</feature>
<reference evidence="2" key="1">
    <citation type="journal article" date="2013" name="PLoS ONE">
        <title>Gene expression in gut symbiotic organ of stinkbug affected by extracellular bacterial symbiont.</title>
        <authorList>
            <person name="Futahashi R."/>
            <person name="Tanaka K."/>
            <person name="Tanahashi M."/>
            <person name="Nikoh N."/>
            <person name="Kikuchi Y."/>
            <person name="Lee B.L."/>
            <person name="Fukatsu T."/>
        </authorList>
    </citation>
    <scope>NUCLEOTIDE SEQUENCE</scope>
    <source>
        <tissue evidence="2">Midgut</tissue>
    </source>
</reference>
<evidence type="ECO:0000313" key="2">
    <source>
        <dbReference type="EMBL" id="BAN20221.1"/>
    </source>
</evidence>